<dbReference type="GeneID" id="25260515"/>
<feature type="signal peptide" evidence="2">
    <location>
        <begin position="1"/>
        <end position="23"/>
    </location>
</feature>
<keyword evidence="4" id="KW-1185">Reference proteome</keyword>
<sequence>MKLNLYLTSFLATALALSSVGEAKEERLFGIETIPTYNGRTQYVYIYGPNKRSRCEAVKACKALSGGHLASIPSQHVLKYLEKFVKKSPAFIGSWEGNDYQGAAIAIYPGGAIAIANPELGDFICEVPLDGACTCSESSSTEDLETSTTWWSTTDSSEPTTCSSTSSDSTSCSTSSSTSSTSCSTSSSDSSSTTCTSSTSSSSCPFYFSSDIQESTSTCDHSSYNSCDLFAPINFSFSADSSSEPFCDMNFGYKNAGDNAIGNDDMPSPPVDNDPDSTLSTISENSSEYVPDVEEYYKTWPLYE</sequence>
<dbReference type="VEuPathDB" id="MicrosporidiaDB:DI09_62p70"/>
<name>A0A098VNH1_9MICR</name>
<feature type="compositionally biased region" description="Polar residues" evidence="1">
    <location>
        <begin position="276"/>
        <end position="287"/>
    </location>
</feature>
<feature type="region of interest" description="Disordered" evidence="1">
    <location>
        <begin position="260"/>
        <end position="287"/>
    </location>
</feature>
<accession>A0A098VNH1</accession>
<organism evidence="3 4">
    <name type="scientific">Mitosporidium daphniae</name>
    <dbReference type="NCBI Taxonomy" id="1485682"/>
    <lineage>
        <taxon>Eukaryota</taxon>
        <taxon>Fungi</taxon>
        <taxon>Fungi incertae sedis</taxon>
        <taxon>Microsporidia</taxon>
        <taxon>Mitosporidium</taxon>
    </lineage>
</organism>
<dbReference type="HOGENOM" id="CLU_915524_0_0_1"/>
<feature type="chain" id="PRO_5001950545" evidence="2">
    <location>
        <begin position="24"/>
        <end position="304"/>
    </location>
</feature>
<evidence type="ECO:0000313" key="4">
    <source>
        <dbReference type="Proteomes" id="UP000029725"/>
    </source>
</evidence>
<dbReference type="InterPro" id="IPR016187">
    <property type="entry name" value="CTDL_fold"/>
</dbReference>
<dbReference type="Proteomes" id="UP000029725">
    <property type="component" value="Unassembled WGS sequence"/>
</dbReference>
<dbReference type="AlphaFoldDB" id="A0A098VNH1"/>
<dbReference type="OrthoDB" id="418245at2759"/>
<evidence type="ECO:0000256" key="1">
    <source>
        <dbReference type="SAM" id="MobiDB-lite"/>
    </source>
</evidence>
<dbReference type="SUPFAM" id="SSF56436">
    <property type="entry name" value="C-type lectin-like"/>
    <property type="match status" value="1"/>
</dbReference>
<evidence type="ECO:0000256" key="2">
    <source>
        <dbReference type="SAM" id="SignalP"/>
    </source>
</evidence>
<proteinExistence type="predicted"/>
<gene>
    <name evidence="3" type="ORF">DI09_62p70</name>
</gene>
<protein>
    <submittedName>
        <fullName evidence="3">Uncharacterized protein</fullName>
    </submittedName>
</protein>
<reference evidence="3 4" key="1">
    <citation type="submission" date="2014-04" db="EMBL/GenBank/DDBJ databases">
        <title>A new species of microsporidia sheds light on the evolution of extreme parasitism.</title>
        <authorList>
            <person name="Haag K.L."/>
            <person name="James T.Y."/>
            <person name="Larsson R."/>
            <person name="Schaer T.M."/>
            <person name="Refardt D."/>
            <person name="Pombert J.-F."/>
            <person name="Ebert D."/>
        </authorList>
    </citation>
    <scope>NUCLEOTIDE SEQUENCE [LARGE SCALE GENOMIC DNA]</scope>
    <source>
        <strain evidence="3 4">UGP3</strain>
        <tissue evidence="3">Spores</tissue>
    </source>
</reference>
<dbReference type="EMBL" id="JMKJ01000571">
    <property type="protein sequence ID" value="KGG50603.1"/>
    <property type="molecule type" value="Genomic_DNA"/>
</dbReference>
<evidence type="ECO:0000313" key="3">
    <source>
        <dbReference type="EMBL" id="KGG50603.1"/>
    </source>
</evidence>
<dbReference type="CDD" id="cd00037">
    <property type="entry name" value="CLECT"/>
    <property type="match status" value="1"/>
</dbReference>
<comment type="caution">
    <text evidence="3">The sequence shown here is derived from an EMBL/GenBank/DDBJ whole genome shotgun (WGS) entry which is preliminary data.</text>
</comment>
<dbReference type="RefSeq" id="XP_013237047.1">
    <property type="nucleotide sequence ID" value="XM_013381593.1"/>
</dbReference>
<keyword evidence="2" id="KW-0732">Signal</keyword>
<feature type="region of interest" description="Disordered" evidence="1">
    <location>
        <begin position="146"/>
        <end position="203"/>
    </location>
</feature>